<feature type="chain" id="PRO_5042130782" evidence="2">
    <location>
        <begin position="21"/>
        <end position="190"/>
    </location>
</feature>
<feature type="region of interest" description="Disordered" evidence="1">
    <location>
        <begin position="170"/>
        <end position="190"/>
    </location>
</feature>
<keyword evidence="4" id="KW-1185">Reference proteome</keyword>
<evidence type="ECO:0000313" key="3">
    <source>
        <dbReference type="EMBL" id="KAJ7626807.1"/>
    </source>
</evidence>
<dbReference type="EMBL" id="JARKIF010000011">
    <property type="protein sequence ID" value="KAJ7626807.1"/>
    <property type="molecule type" value="Genomic_DNA"/>
</dbReference>
<feature type="signal peptide" evidence="2">
    <location>
        <begin position="1"/>
        <end position="20"/>
    </location>
</feature>
<evidence type="ECO:0000313" key="4">
    <source>
        <dbReference type="Proteomes" id="UP001221142"/>
    </source>
</evidence>
<dbReference type="Proteomes" id="UP001221142">
    <property type="component" value="Unassembled WGS sequence"/>
</dbReference>
<dbReference type="AlphaFoldDB" id="A0AAD7BPT0"/>
<evidence type="ECO:0000256" key="2">
    <source>
        <dbReference type="SAM" id="SignalP"/>
    </source>
</evidence>
<name>A0AAD7BPT0_9AGAR</name>
<proteinExistence type="predicted"/>
<gene>
    <name evidence="3" type="ORF">FB45DRAFT_868097</name>
</gene>
<keyword evidence="2" id="KW-0732">Signal</keyword>
<reference evidence="3" key="1">
    <citation type="submission" date="2023-03" db="EMBL/GenBank/DDBJ databases">
        <title>Massive genome expansion in bonnet fungi (Mycena s.s.) driven by repeated elements and novel gene families across ecological guilds.</title>
        <authorList>
            <consortium name="Lawrence Berkeley National Laboratory"/>
            <person name="Harder C.B."/>
            <person name="Miyauchi S."/>
            <person name="Viragh M."/>
            <person name="Kuo A."/>
            <person name="Thoen E."/>
            <person name="Andreopoulos B."/>
            <person name="Lu D."/>
            <person name="Skrede I."/>
            <person name="Drula E."/>
            <person name="Henrissat B."/>
            <person name="Morin E."/>
            <person name="Kohler A."/>
            <person name="Barry K."/>
            <person name="LaButti K."/>
            <person name="Morin E."/>
            <person name="Salamov A."/>
            <person name="Lipzen A."/>
            <person name="Mereny Z."/>
            <person name="Hegedus B."/>
            <person name="Baldrian P."/>
            <person name="Stursova M."/>
            <person name="Weitz H."/>
            <person name="Taylor A."/>
            <person name="Grigoriev I.V."/>
            <person name="Nagy L.G."/>
            <person name="Martin F."/>
            <person name="Kauserud H."/>
        </authorList>
    </citation>
    <scope>NUCLEOTIDE SEQUENCE</scope>
    <source>
        <strain evidence="3">9284</strain>
    </source>
</reference>
<protein>
    <submittedName>
        <fullName evidence="3">Uncharacterized protein</fullName>
    </submittedName>
</protein>
<organism evidence="3 4">
    <name type="scientific">Roridomyces roridus</name>
    <dbReference type="NCBI Taxonomy" id="1738132"/>
    <lineage>
        <taxon>Eukaryota</taxon>
        <taxon>Fungi</taxon>
        <taxon>Dikarya</taxon>
        <taxon>Basidiomycota</taxon>
        <taxon>Agaricomycotina</taxon>
        <taxon>Agaricomycetes</taxon>
        <taxon>Agaricomycetidae</taxon>
        <taxon>Agaricales</taxon>
        <taxon>Marasmiineae</taxon>
        <taxon>Mycenaceae</taxon>
        <taxon>Roridomyces</taxon>
    </lineage>
</organism>
<accession>A0AAD7BPT0</accession>
<sequence length="190" mass="20565">MLFSLTALSILVSLNGFAVGAPLRSVANSDIVVSVTPPDVSTCGPGFRPPVLAQSAPLARAAVPAALVLTFWTGVLASSVPTSTPLYLIVCAFATTDSTSLVGESQNAETRIQWGFTHRRRDSSPYLNSRDMPILKLQVHSCSFCRLEKKAGQSIRRVLESNELACRSWGFEDNPKDPPENHAWKAKPLK</sequence>
<evidence type="ECO:0000256" key="1">
    <source>
        <dbReference type="SAM" id="MobiDB-lite"/>
    </source>
</evidence>
<feature type="compositionally biased region" description="Basic and acidic residues" evidence="1">
    <location>
        <begin position="173"/>
        <end position="183"/>
    </location>
</feature>
<comment type="caution">
    <text evidence="3">The sequence shown here is derived from an EMBL/GenBank/DDBJ whole genome shotgun (WGS) entry which is preliminary data.</text>
</comment>